<dbReference type="InterPro" id="IPR051695">
    <property type="entry name" value="Phosphoglycerate_Mutase"/>
</dbReference>
<dbReference type="GO" id="GO:0043456">
    <property type="term" value="P:regulation of pentose-phosphate shunt"/>
    <property type="evidence" value="ECO:0007669"/>
    <property type="project" value="TreeGrafter"/>
</dbReference>
<dbReference type="OrthoDB" id="4697614at2"/>
<dbReference type="SMART" id="SM00855">
    <property type="entry name" value="PGAM"/>
    <property type="match status" value="1"/>
</dbReference>
<evidence type="ECO:0000256" key="2">
    <source>
        <dbReference type="PIRSR" id="PIRSR613078-1"/>
    </source>
</evidence>
<name>A0A5C8HQR1_9MICO</name>
<keyword evidence="5" id="KW-1185">Reference proteome</keyword>
<feature type="binding site" evidence="3">
    <location>
        <position position="57"/>
    </location>
    <ligand>
        <name>substrate</name>
    </ligand>
</feature>
<dbReference type="EMBL" id="VRSW01000001">
    <property type="protein sequence ID" value="TXK05602.1"/>
    <property type="molecule type" value="Genomic_DNA"/>
</dbReference>
<dbReference type="AlphaFoldDB" id="A0A5C8HQR1"/>
<organism evidence="4 5">
    <name type="scientific">Microbacterium mitrae</name>
    <dbReference type="NCBI Taxonomy" id="664640"/>
    <lineage>
        <taxon>Bacteria</taxon>
        <taxon>Bacillati</taxon>
        <taxon>Actinomycetota</taxon>
        <taxon>Actinomycetes</taxon>
        <taxon>Micrococcales</taxon>
        <taxon>Microbacteriaceae</taxon>
        <taxon>Microbacterium</taxon>
    </lineage>
</organism>
<sequence>MIVTLIRHGQTDWNLAGRIQGSTDIALNETGRQQARDAAAALDPSIATAVYSSDLQRANETARIIAAAHGWNGPHIIAPLRERFFGEAEGLYNHEFLERFGPWATAEVPGAETRAEIRVRISAALRDVVAHAESLGIDPTTRLIAVSHGAMIAELLRSLTDGAYPLPGEGIANGSAHDFFVTDDDIRWLSPVVAD</sequence>
<dbReference type="RefSeq" id="WP_147824413.1">
    <property type="nucleotide sequence ID" value="NZ_BAAARG010000001.1"/>
</dbReference>
<proteinExistence type="predicted"/>
<feature type="active site" description="Tele-phosphohistidine intermediate" evidence="2">
    <location>
        <position position="8"/>
    </location>
</feature>
<dbReference type="Pfam" id="PF00300">
    <property type="entry name" value="His_Phos_1"/>
    <property type="match status" value="1"/>
</dbReference>
<dbReference type="Proteomes" id="UP000321196">
    <property type="component" value="Unassembled WGS sequence"/>
</dbReference>
<dbReference type="PROSITE" id="PS00175">
    <property type="entry name" value="PG_MUTASE"/>
    <property type="match status" value="1"/>
</dbReference>
<evidence type="ECO:0000313" key="4">
    <source>
        <dbReference type="EMBL" id="TXK05602.1"/>
    </source>
</evidence>
<dbReference type="PANTHER" id="PTHR46517:SF1">
    <property type="entry name" value="FRUCTOSE-2,6-BISPHOSPHATASE TIGAR"/>
    <property type="match status" value="1"/>
</dbReference>
<feature type="active site" description="Proton donor/acceptor" evidence="2">
    <location>
        <position position="82"/>
    </location>
</feature>
<dbReference type="CDD" id="cd07067">
    <property type="entry name" value="HP_PGM_like"/>
    <property type="match status" value="1"/>
</dbReference>
<dbReference type="GO" id="GO:0004331">
    <property type="term" value="F:fructose-2,6-bisphosphate 2-phosphatase activity"/>
    <property type="evidence" value="ECO:0007669"/>
    <property type="project" value="TreeGrafter"/>
</dbReference>
<protein>
    <submittedName>
        <fullName evidence="4">Histidine phosphatase family protein</fullName>
    </submittedName>
</protein>
<reference evidence="4 5" key="1">
    <citation type="submission" date="2019-08" db="EMBL/GenBank/DDBJ databases">
        <authorList>
            <person name="Dong K."/>
        </authorList>
    </citation>
    <scope>NUCLEOTIDE SEQUENCE [LARGE SCALE GENOMIC DNA]</scope>
    <source>
        <strain evidence="4 5">M4-8</strain>
    </source>
</reference>
<dbReference type="InterPro" id="IPR001345">
    <property type="entry name" value="PG/BPGM_mutase_AS"/>
</dbReference>
<dbReference type="InterPro" id="IPR013078">
    <property type="entry name" value="His_Pase_superF_clade-1"/>
</dbReference>
<comment type="caution">
    <text evidence="4">The sequence shown here is derived from an EMBL/GenBank/DDBJ whole genome shotgun (WGS) entry which is preliminary data.</text>
</comment>
<dbReference type="InterPro" id="IPR029033">
    <property type="entry name" value="His_PPase_superfam"/>
</dbReference>
<evidence type="ECO:0000313" key="5">
    <source>
        <dbReference type="Proteomes" id="UP000321196"/>
    </source>
</evidence>
<dbReference type="PANTHER" id="PTHR46517">
    <property type="entry name" value="FRUCTOSE-2,6-BISPHOSPHATASE TIGAR"/>
    <property type="match status" value="1"/>
</dbReference>
<dbReference type="SUPFAM" id="SSF53254">
    <property type="entry name" value="Phosphoglycerate mutase-like"/>
    <property type="match status" value="1"/>
</dbReference>
<evidence type="ECO:0000256" key="1">
    <source>
        <dbReference type="ARBA" id="ARBA00022801"/>
    </source>
</evidence>
<dbReference type="GO" id="GO:0045820">
    <property type="term" value="P:negative regulation of glycolytic process"/>
    <property type="evidence" value="ECO:0007669"/>
    <property type="project" value="TreeGrafter"/>
</dbReference>
<evidence type="ECO:0000256" key="3">
    <source>
        <dbReference type="PIRSR" id="PIRSR613078-2"/>
    </source>
</evidence>
<accession>A0A5C8HQR1</accession>
<keyword evidence="1" id="KW-0378">Hydrolase</keyword>
<gene>
    <name evidence="4" type="ORF">FVP60_00995</name>
</gene>
<dbReference type="Gene3D" id="3.40.50.1240">
    <property type="entry name" value="Phosphoglycerate mutase-like"/>
    <property type="match status" value="1"/>
</dbReference>
<dbReference type="GO" id="GO:0005829">
    <property type="term" value="C:cytosol"/>
    <property type="evidence" value="ECO:0007669"/>
    <property type="project" value="TreeGrafter"/>
</dbReference>
<feature type="binding site" evidence="3">
    <location>
        <begin position="7"/>
        <end position="14"/>
    </location>
    <ligand>
        <name>substrate</name>
    </ligand>
</feature>